<feature type="chain" id="PRO_5007291310" description="Lipoprotein" evidence="1">
    <location>
        <begin position="19"/>
        <end position="86"/>
    </location>
</feature>
<evidence type="ECO:0000313" key="2">
    <source>
        <dbReference type="EMBL" id="KWF66923.1"/>
    </source>
</evidence>
<dbReference type="RefSeq" id="WP_059601506.1">
    <property type="nucleotide sequence ID" value="NZ_CP013378.1"/>
</dbReference>
<comment type="caution">
    <text evidence="2">The sequence shown here is derived from an EMBL/GenBank/DDBJ whole genome shotgun (WGS) entry which is preliminary data.</text>
</comment>
<dbReference type="AlphaFoldDB" id="A0A132F205"/>
<dbReference type="PROSITE" id="PS51257">
    <property type="entry name" value="PROKAR_LIPOPROTEIN"/>
    <property type="match status" value="1"/>
</dbReference>
<gene>
    <name evidence="2" type="ORF">WT57_16750</name>
</gene>
<evidence type="ECO:0008006" key="4">
    <source>
        <dbReference type="Google" id="ProtNLM"/>
    </source>
</evidence>
<feature type="signal peptide" evidence="1">
    <location>
        <begin position="1"/>
        <end position="18"/>
    </location>
</feature>
<keyword evidence="1" id="KW-0732">Signal</keyword>
<organism evidence="2 3">
    <name type="scientific">Burkholderia pseudomultivorans</name>
    <dbReference type="NCBI Taxonomy" id="1207504"/>
    <lineage>
        <taxon>Bacteria</taxon>
        <taxon>Pseudomonadati</taxon>
        <taxon>Pseudomonadota</taxon>
        <taxon>Betaproteobacteria</taxon>
        <taxon>Burkholderiales</taxon>
        <taxon>Burkholderiaceae</taxon>
        <taxon>Burkholderia</taxon>
        <taxon>Burkholderia cepacia complex</taxon>
    </lineage>
</organism>
<proteinExistence type="predicted"/>
<dbReference type="EMBL" id="LPJX01000030">
    <property type="protein sequence ID" value="KWF66923.1"/>
    <property type="molecule type" value="Genomic_DNA"/>
</dbReference>
<evidence type="ECO:0000313" key="3">
    <source>
        <dbReference type="Proteomes" id="UP000061512"/>
    </source>
</evidence>
<accession>A0A132F205</accession>
<dbReference type="Proteomes" id="UP000061512">
    <property type="component" value="Unassembled WGS sequence"/>
</dbReference>
<sequence length="86" mass="9194">MKYYVLLLAAALAACSYSSTPLTNTYSIKSEDGVPRYRVTCGGLFGGKGSCERQAVNICKDGGRKPDGKFDNGAMTFQCIPEANSK</sequence>
<reference evidence="2 3" key="1">
    <citation type="submission" date="2015-11" db="EMBL/GenBank/DDBJ databases">
        <title>Expanding the genomic diversity of Burkholderia species for the development of highly accurate diagnostics.</title>
        <authorList>
            <person name="Sahl J."/>
            <person name="Keim P."/>
            <person name="Wagner D."/>
        </authorList>
    </citation>
    <scope>NUCLEOTIDE SEQUENCE [LARGE SCALE GENOMIC DNA]</scope>
    <source>
        <strain evidence="2 3">MSMB574WGS</strain>
    </source>
</reference>
<evidence type="ECO:0000256" key="1">
    <source>
        <dbReference type="SAM" id="SignalP"/>
    </source>
</evidence>
<name>A0A132F205_9BURK</name>
<protein>
    <recommendedName>
        <fullName evidence="4">Lipoprotein</fullName>
    </recommendedName>
</protein>